<dbReference type="Proteomes" id="UP001194468">
    <property type="component" value="Unassembled WGS sequence"/>
</dbReference>
<dbReference type="EMBL" id="WHUW01000015">
    <property type="protein sequence ID" value="KAF8439010.1"/>
    <property type="molecule type" value="Genomic_DNA"/>
</dbReference>
<proteinExistence type="predicted"/>
<gene>
    <name evidence="1" type="ORF">L210DRAFT_3403190</name>
</gene>
<name>A0AAD4BTA5_BOLED</name>
<feature type="non-terminal residue" evidence="1">
    <location>
        <position position="1"/>
    </location>
</feature>
<evidence type="ECO:0000313" key="1">
    <source>
        <dbReference type="EMBL" id="KAF8439010.1"/>
    </source>
</evidence>
<protein>
    <submittedName>
        <fullName evidence="1">Uncharacterized protein</fullName>
    </submittedName>
</protein>
<keyword evidence="2" id="KW-1185">Reference proteome</keyword>
<organism evidence="1 2">
    <name type="scientific">Boletus edulis BED1</name>
    <dbReference type="NCBI Taxonomy" id="1328754"/>
    <lineage>
        <taxon>Eukaryota</taxon>
        <taxon>Fungi</taxon>
        <taxon>Dikarya</taxon>
        <taxon>Basidiomycota</taxon>
        <taxon>Agaricomycotina</taxon>
        <taxon>Agaricomycetes</taxon>
        <taxon>Agaricomycetidae</taxon>
        <taxon>Boletales</taxon>
        <taxon>Boletineae</taxon>
        <taxon>Boletaceae</taxon>
        <taxon>Boletoideae</taxon>
        <taxon>Boletus</taxon>
    </lineage>
</organism>
<dbReference type="AlphaFoldDB" id="A0AAD4BTA5"/>
<reference evidence="1" key="1">
    <citation type="submission" date="2019-10" db="EMBL/GenBank/DDBJ databases">
        <authorList>
            <consortium name="DOE Joint Genome Institute"/>
            <person name="Kuo A."/>
            <person name="Miyauchi S."/>
            <person name="Kiss E."/>
            <person name="Drula E."/>
            <person name="Kohler A."/>
            <person name="Sanchez-Garcia M."/>
            <person name="Andreopoulos B."/>
            <person name="Barry K.W."/>
            <person name="Bonito G."/>
            <person name="Buee M."/>
            <person name="Carver A."/>
            <person name="Chen C."/>
            <person name="Cichocki N."/>
            <person name="Clum A."/>
            <person name="Culley D."/>
            <person name="Crous P.W."/>
            <person name="Fauchery L."/>
            <person name="Girlanda M."/>
            <person name="Hayes R."/>
            <person name="Keri Z."/>
            <person name="LaButti K."/>
            <person name="Lipzen A."/>
            <person name="Lombard V."/>
            <person name="Magnuson J."/>
            <person name="Maillard F."/>
            <person name="Morin E."/>
            <person name="Murat C."/>
            <person name="Nolan M."/>
            <person name="Ohm R."/>
            <person name="Pangilinan J."/>
            <person name="Pereira M."/>
            <person name="Perotto S."/>
            <person name="Peter M."/>
            <person name="Riley R."/>
            <person name="Sitrit Y."/>
            <person name="Stielow B."/>
            <person name="Szollosi G."/>
            <person name="Zifcakova L."/>
            <person name="Stursova M."/>
            <person name="Spatafora J.W."/>
            <person name="Tedersoo L."/>
            <person name="Vaario L.-M."/>
            <person name="Yamada A."/>
            <person name="Yan M."/>
            <person name="Wang P."/>
            <person name="Xu J."/>
            <person name="Bruns T."/>
            <person name="Baldrian P."/>
            <person name="Vilgalys R."/>
            <person name="Henrissat B."/>
            <person name="Grigoriev I.V."/>
            <person name="Hibbett D."/>
            <person name="Nagy L.G."/>
            <person name="Martin F.M."/>
        </authorList>
    </citation>
    <scope>NUCLEOTIDE SEQUENCE</scope>
    <source>
        <strain evidence="1">BED1</strain>
    </source>
</reference>
<accession>A0AAD4BTA5</accession>
<sequence length="93" mass="10577">AQEKAQVQMNAVTGRDTLRTMDDRPLLPCVDAIFREITPRSCVIDVTFQWLDNKGITRHSPSIDTRFEVRSLFRTLPSVHSTPSLDDLFCQGN</sequence>
<reference evidence="1" key="2">
    <citation type="journal article" date="2020" name="Nat. Commun.">
        <title>Large-scale genome sequencing of mycorrhizal fungi provides insights into the early evolution of symbiotic traits.</title>
        <authorList>
            <person name="Miyauchi S."/>
            <person name="Kiss E."/>
            <person name="Kuo A."/>
            <person name="Drula E."/>
            <person name="Kohler A."/>
            <person name="Sanchez-Garcia M."/>
            <person name="Morin E."/>
            <person name="Andreopoulos B."/>
            <person name="Barry K.W."/>
            <person name="Bonito G."/>
            <person name="Buee M."/>
            <person name="Carver A."/>
            <person name="Chen C."/>
            <person name="Cichocki N."/>
            <person name="Clum A."/>
            <person name="Culley D."/>
            <person name="Crous P.W."/>
            <person name="Fauchery L."/>
            <person name="Girlanda M."/>
            <person name="Hayes R.D."/>
            <person name="Keri Z."/>
            <person name="LaButti K."/>
            <person name="Lipzen A."/>
            <person name="Lombard V."/>
            <person name="Magnuson J."/>
            <person name="Maillard F."/>
            <person name="Murat C."/>
            <person name="Nolan M."/>
            <person name="Ohm R.A."/>
            <person name="Pangilinan J."/>
            <person name="Pereira M.F."/>
            <person name="Perotto S."/>
            <person name="Peter M."/>
            <person name="Pfister S."/>
            <person name="Riley R."/>
            <person name="Sitrit Y."/>
            <person name="Stielow J.B."/>
            <person name="Szollosi G."/>
            <person name="Zifcakova L."/>
            <person name="Stursova M."/>
            <person name="Spatafora J.W."/>
            <person name="Tedersoo L."/>
            <person name="Vaario L.M."/>
            <person name="Yamada A."/>
            <person name="Yan M."/>
            <person name="Wang P."/>
            <person name="Xu J."/>
            <person name="Bruns T."/>
            <person name="Baldrian P."/>
            <person name="Vilgalys R."/>
            <person name="Dunand C."/>
            <person name="Henrissat B."/>
            <person name="Grigoriev I.V."/>
            <person name="Hibbett D."/>
            <person name="Nagy L.G."/>
            <person name="Martin F.M."/>
        </authorList>
    </citation>
    <scope>NUCLEOTIDE SEQUENCE</scope>
    <source>
        <strain evidence="1">BED1</strain>
    </source>
</reference>
<evidence type="ECO:0000313" key="2">
    <source>
        <dbReference type="Proteomes" id="UP001194468"/>
    </source>
</evidence>
<comment type="caution">
    <text evidence="1">The sequence shown here is derived from an EMBL/GenBank/DDBJ whole genome shotgun (WGS) entry which is preliminary data.</text>
</comment>